<evidence type="ECO:0000259" key="6">
    <source>
        <dbReference type="Pfam" id="PF13860"/>
    </source>
</evidence>
<dbReference type="InterPro" id="IPR005648">
    <property type="entry name" value="FlgD"/>
</dbReference>
<keyword evidence="8" id="KW-0282">Flagellum</keyword>
<feature type="domain" description="FlgD Tudor-like" evidence="7">
    <location>
        <begin position="81"/>
        <end position="213"/>
    </location>
</feature>
<evidence type="ECO:0000256" key="5">
    <source>
        <dbReference type="RuleBase" id="RU362076"/>
    </source>
</evidence>
<dbReference type="InterPro" id="IPR025963">
    <property type="entry name" value="FLgD_Tudor"/>
</dbReference>
<dbReference type="RefSeq" id="WP_100081659.1">
    <property type="nucleotide sequence ID" value="NZ_LT608334.1"/>
</dbReference>
<accession>A0A212L388</accession>
<comment type="function">
    <text evidence="4 5">Required for flagellar hook formation. May act as a scaffolding protein.</text>
</comment>
<dbReference type="InterPro" id="IPR025965">
    <property type="entry name" value="FlgD/Vpr_Ig-like"/>
</dbReference>
<keyword evidence="8" id="KW-0966">Cell projection</keyword>
<dbReference type="Pfam" id="PF13861">
    <property type="entry name" value="FLgD_tudor"/>
    <property type="match status" value="1"/>
</dbReference>
<keyword evidence="8" id="KW-0969">Cilium</keyword>
<evidence type="ECO:0000313" key="8">
    <source>
        <dbReference type="EMBL" id="SCM71829.1"/>
    </source>
</evidence>
<dbReference type="EMBL" id="FMJD01000002">
    <property type="protein sequence ID" value="SCM71829.1"/>
    <property type="molecule type" value="Genomic_DNA"/>
</dbReference>
<reference evidence="8" key="1">
    <citation type="submission" date="2016-08" db="EMBL/GenBank/DDBJ databases">
        <authorList>
            <person name="Seilhamer J.J."/>
        </authorList>
    </citation>
    <scope>NUCLEOTIDE SEQUENCE</scope>
    <source>
        <strain evidence="8">86</strain>
    </source>
</reference>
<sequence length="219" mass="22905">MSVSGIGSSSNGNTSSAATNALTSNYATFLTLLTTQLKTQSPLSPMDVNNFTQQLVQYSTVEQQIQTNQNLQAMMDTLTSSAALQLVNYVGKSVTAYSDTTKFQDGKADWTVNSSADAPGAKVTITDENGGVVYQGTTDLKAGNNTFSWDGQGTYGSDYSSSTGAYTISVNGTDANGKAVTITTEITGKVQAVDTSSQQPFIKVNGRLLPLSALTEVSA</sequence>
<dbReference type="GO" id="GO:0044781">
    <property type="term" value="P:bacterial-type flagellum organization"/>
    <property type="evidence" value="ECO:0007669"/>
    <property type="project" value="UniProtKB-UniRule"/>
</dbReference>
<gene>
    <name evidence="8" type="ORF">KL86PLE_100355</name>
</gene>
<comment type="similarity">
    <text evidence="1 5">Belongs to the FlgD family.</text>
</comment>
<proteinExistence type="inferred from homology"/>
<evidence type="ECO:0000256" key="1">
    <source>
        <dbReference type="ARBA" id="ARBA00010577"/>
    </source>
</evidence>
<dbReference type="AlphaFoldDB" id="A0A212L388"/>
<dbReference type="Gene3D" id="2.60.40.4070">
    <property type="match status" value="1"/>
</dbReference>
<evidence type="ECO:0000256" key="4">
    <source>
        <dbReference type="ARBA" id="ARBA00024746"/>
    </source>
</evidence>
<dbReference type="Pfam" id="PF13860">
    <property type="entry name" value="FlgD_ig"/>
    <property type="match status" value="1"/>
</dbReference>
<name>A0A212L388_9HYPH</name>
<dbReference type="Pfam" id="PF03963">
    <property type="entry name" value="FlgD"/>
    <property type="match status" value="1"/>
</dbReference>
<evidence type="ECO:0000256" key="3">
    <source>
        <dbReference type="ARBA" id="ARBA00022795"/>
    </source>
</evidence>
<feature type="domain" description="FlgD/Vpr Ig-like" evidence="6">
    <location>
        <begin position="99"/>
        <end position="175"/>
    </location>
</feature>
<keyword evidence="3 5" id="KW-1005">Bacterial flagellum biogenesis</keyword>
<protein>
    <recommendedName>
        <fullName evidence="2 5">Basal-body rod modification protein FlgD</fullName>
    </recommendedName>
</protein>
<organism evidence="8">
    <name type="scientific">uncultured Pleomorphomonas sp</name>
    <dbReference type="NCBI Taxonomy" id="442121"/>
    <lineage>
        <taxon>Bacteria</taxon>
        <taxon>Pseudomonadati</taxon>
        <taxon>Pseudomonadota</taxon>
        <taxon>Alphaproteobacteria</taxon>
        <taxon>Hyphomicrobiales</taxon>
        <taxon>Pleomorphomonadaceae</taxon>
        <taxon>Pleomorphomonas</taxon>
        <taxon>environmental samples</taxon>
    </lineage>
</organism>
<evidence type="ECO:0000256" key="2">
    <source>
        <dbReference type="ARBA" id="ARBA00016013"/>
    </source>
</evidence>
<evidence type="ECO:0000259" key="7">
    <source>
        <dbReference type="Pfam" id="PF13861"/>
    </source>
</evidence>
<dbReference type="Gene3D" id="2.30.30.910">
    <property type="match status" value="1"/>
</dbReference>